<dbReference type="PROSITE" id="PS51257">
    <property type="entry name" value="PROKAR_LIPOPROTEIN"/>
    <property type="match status" value="1"/>
</dbReference>
<evidence type="ECO:0000256" key="6">
    <source>
        <dbReference type="ARBA" id="ARBA00023136"/>
    </source>
</evidence>
<dbReference type="InterPro" id="IPR003834">
    <property type="entry name" value="Cyt_c_assmbl_TM_dom"/>
</dbReference>
<organism evidence="11 12">
    <name type="scientific">Oceanidesulfovibrio indonesiensis</name>
    <dbReference type="NCBI Taxonomy" id="54767"/>
    <lineage>
        <taxon>Bacteria</taxon>
        <taxon>Pseudomonadati</taxon>
        <taxon>Thermodesulfobacteriota</taxon>
        <taxon>Desulfovibrionia</taxon>
        <taxon>Desulfovibrionales</taxon>
        <taxon>Desulfovibrionaceae</taxon>
        <taxon>Oceanidesulfovibrio</taxon>
    </lineage>
</organism>
<keyword evidence="6 8" id="KW-0472">Membrane</keyword>
<feature type="transmembrane region" description="Helical" evidence="8">
    <location>
        <begin position="313"/>
        <end position="335"/>
    </location>
</feature>
<name>A0A7M3MG35_9BACT</name>
<dbReference type="GO" id="GO:0045454">
    <property type="term" value="P:cell redox homeostasis"/>
    <property type="evidence" value="ECO:0007669"/>
    <property type="project" value="TreeGrafter"/>
</dbReference>
<reference evidence="11 12" key="1">
    <citation type="submission" date="2018-06" db="EMBL/GenBank/DDBJ databases">
        <title>Complete genome of Desulfovibrio indonesiensis P37SLT.</title>
        <authorList>
            <person name="Crispim J.S."/>
            <person name="Vidigal P.M.P."/>
            <person name="Silva L.C.F."/>
            <person name="Laguardia C.N."/>
            <person name="Araujo L.C."/>
            <person name="Dias R.S."/>
            <person name="Sousa M.P."/>
            <person name="Paula S.O."/>
            <person name="Silva C."/>
        </authorList>
    </citation>
    <scope>NUCLEOTIDE SEQUENCE [LARGE SCALE GENOMIC DNA]</scope>
    <source>
        <strain evidence="11 12">P37SLT</strain>
    </source>
</reference>
<protein>
    <submittedName>
        <fullName evidence="11">Protein-disulfide reductase</fullName>
    </submittedName>
</protein>
<feature type="chain" id="PRO_5029512630" evidence="9">
    <location>
        <begin position="26"/>
        <end position="622"/>
    </location>
</feature>
<dbReference type="AlphaFoldDB" id="A0A7M3MG35"/>
<dbReference type="InterPro" id="IPR036249">
    <property type="entry name" value="Thioredoxin-like_sf"/>
</dbReference>
<feature type="compositionally biased region" description="Low complexity" evidence="7">
    <location>
        <begin position="188"/>
        <end position="205"/>
    </location>
</feature>
<feature type="transmembrane region" description="Helical" evidence="8">
    <location>
        <begin position="356"/>
        <end position="383"/>
    </location>
</feature>
<dbReference type="Pfam" id="PF02683">
    <property type="entry name" value="DsbD_TM"/>
    <property type="match status" value="1"/>
</dbReference>
<evidence type="ECO:0000313" key="12">
    <source>
        <dbReference type="Proteomes" id="UP000448292"/>
    </source>
</evidence>
<evidence type="ECO:0000313" key="11">
    <source>
        <dbReference type="EMBL" id="TVM18283.1"/>
    </source>
</evidence>
<feature type="region of interest" description="Disordered" evidence="7">
    <location>
        <begin position="178"/>
        <end position="205"/>
    </location>
</feature>
<dbReference type="PROSITE" id="PS51352">
    <property type="entry name" value="THIOREDOXIN_2"/>
    <property type="match status" value="1"/>
</dbReference>
<keyword evidence="5 8" id="KW-1133">Transmembrane helix</keyword>
<keyword evidence="4" id="KW-0201">Cytochrome c-type biogenesis</keyword>
<feature type="transmembrane region" description="Helical" evidence="8">
    <location>
        <begin position="283"/>
        <end position="307"/>
    </location>
</feature>
<dbReference type="PANTHER" id="PTHR32234">
    <property type="entry name" value="THIOL:DISULFIDE INTERCHANGE PROTEIN DSBD"/>
    <property type="match status" value="1"/>
</dbReference>
<dbReference type="SUPFAM" id="SSF52833">
    <property type="entry name" value="Thioredoxin-like"/>
    <property type="match status" value="1"/>
</dbReference>
<keyword evidence="12" id="KW-1185">Reference proteome</keyword>
<keyword evidence="3 8" id="KW-0812">Transmembrane</keyword>
<evidence type="ECO:0000256" key="4">
    <source>
        <dbReference type="ARBA" id="ARBA00022748"/>
    </source>
</evidence>
<sequence length="622" mass="68145">MKKSFVLAIFLICACLAGHPAISDAQMRAPVEAHWELYSRGDDGLLGVLLVTPEEGSYIYGHEKGPTGLPTTLGVNTFPDGLAGEVVYPKGEMKPDTFDPELIVPVYDVPTRLFVPLRKPDGNELTVAGRLEGLSCTDKACFPLKMMVEATFDDVATASAAAEQPWWPEAEPLLAGVDEPAGSDIGRAQPTTPADTQPATAQPAEQEQVEDAVAWDFSPRFLDPHLEVTSLAKALLLAILAGLILNVMPCVLPVVSLKLSSIVAVSSMEAHSERLRYFREHNIFFAAGILVYFMVLGGVLGSLGMAWGELFQSQSLVLVLALVVFALGLSLFGVYDLPIVDLKTGHQLDQNPRSQAFFTGLMATLLATPCSGPFLGGVLGWVLSQGPAVIVLVFIAIGVGMSLPYLLMAVSPRLVHYFPKPGRWNVHLERIVGFFLMGTTIYLLAILSESLQTRGMVALLITALGAWIWGQWTSLSDSPSRRMLVRTLAAVVVIGGVLWTLYPRENIRWPELELAEFREDLGRQAMMLDFTADWCPNCKALEAAVLTDSNLQRWERQYGLRFYKVDLTLHDPWEMELLESLGSKSIPVVAVFPTGEGAREPLVLRDIFTTGQMEEALEEMFR</sequence>
<dbReference type="GO" id="GO:0017004">
    <property type="term" value="P:cytochrome complex assembly"/>
    <property type="evidence" value="ECO:0007669"/>
    <property type="project" value="UniProtKB-KW"/>
</dbReference>
<evidence type="ECO:0000256" key="3">
    <source>
        <dbReference type="ARBA" id="ARBA00022692"/>
    </source>
</evidence>
<evidence type="ECO:0000256" key="1">
    <source>
        <dbReference type="ARBA" id="ARBA00004651"/>
    </source>
</evidence>
<evidence type="ECO:0000256" key="8">
    <source>
        <dbReference type="SAM" id="Phobius"/>
    </source>
</evidence>
<feature type="transmembrane region" description="Helical" evidence="8">
    <location>
        <begin position="431"/>
        <end position="448"/>
    </location>
</feature>
<gene>
    <name evidence="11" type="ORF">DPQ33_05890</name>
</gene>
<evidence type="ECO:0000256" key="9">
    <source>
        <dbReference type="SAM" id="SignalP"/>
    </source>
</evidence>
<dbReference type="Pfam" id="PF13899">
    <property type="entry name" value="Thioredoxin_7"/>
    <property type="match status" value="1"/>
</dbReference>
<dbReference type="OrthoDB" id="9811036at2"/>
<dbReference type="Proteomes" id="UP000448292">
    <property type="component" value="Unassembled WGS sequence"/>
</dbReference>
<feature type="transmembrane region" description="Helical" evidence="8">
    <location>
        <begin position="389"/>
        <end position="410"/>
    </location>
</feature>
<feature type="domain" description="Thioredoxin" evidence="10">
    <location>
        <begin position="477"/>
        <end position="622"/>
    </location>
</feature>
<keyword evidence="2" id="KW-1003">Cell membrane</keyword>
<feature type="signal peptide" evidence="9">
    <location>
        <begin position="1"/>
        <end position="25"/>
    </location>
</feature>
<dbReference type="EMBL" id="QMIE01000004">
    <property type="protein sequence ID" value="TVM18283.1"/>
    <property type="molecule type" value="Genomic_DNA"/>
</dbReference>
<evidence type="ECO:0000256" key="7">
    <source>
        <dbReference type="SAM" id="MobiDB-lite"/>
    </source>
</evidence>
<accession>A0A7M3MG35</accession>
<keyword evidence="9" id="KW-0732">Signal</keyword>
<dbReference type="GO" id="GO:0015035">
    <property type="term" value="F:protein-disulfide reductase activity"/>
    <property type="evidence" value="ECO:0007669"/>
    <property type="project" value="TreeGrafter"/>
</dbReference>
<feature type="transmembrane region" description="Helical" evidence="8">
    <location>
        <begin position="484"/>
        <end position="502"/>
    </location>
</feature>
<evidence type="ECO:0000259" key="10">
    <source>
        <dbReference type="PROSITE" id="PS51352"/>
    </source>
</evidence>
<dbReference type="RefSeq" id="WP_144302284.1">
    <property type="nucleotide sequence ID" value="NZ_QMIE01000004.1"/>
</dbReference>
<comment type="caution">
    <text evidence="11">The sequence shown here is derived from an EMBL/GenBank/DDBJ whole genome shotgun (WGS) entry which is preliminary data.</text>
</comment>
<evidence type="ECO:0000256" key="5">
    <source>
        <dbReference type="ARBA" id="ARBA00022989"/>
    </source>
</evidence>
<feature type="transmembrane region" description="Helical" evidence="8">
    <location>
        <begin position="234"/>
        <end position="255"/>
    </location>
</feature>
<proteinExistence type="predicted"/>
<dbReference type="GO" id="GO:0005886">
    <property type="term" value="C:plasma membrane"/>
    <property type="evidence" value="ECO:0007669"/>
    <property type="project" value="UniProtKB-SubCell"/>
</dbReference>
<dbReference type="Gene3D" id="3.40.30.10">
    <property type="entry name" value="Glutaredoxin"/>
    <property type="match status" value="1"/>
</dbReference>
<dbReference type="PROSITE" id="PS51354">
    <property type="entry name" value="GLUTAREDOXIN_2"/>
    <property type="match status" value="1"/>
</dbReference>
<dbReference type="InterPro" id="IPR013766">
    <property type="entry name" value="Thioredoxin_domain"/>
</dbReference>
<evidence type="ECO:0000256" key="2">
    <source>
        <dbReference type="ARBA" id="ARBA00022475"/>
    </source>
</evidence>
<comment type="subcellular location">
    <subcellularLocation>
        <location evidence="1">Cell membrane</location>
        <topology evidence="1">Multi-pass membrane protein</topology>
    </subcellularLocation>
</comment>
<feature type="transmembrane region" description="Helical" evidence="8">
    <location>
        <begin position="454"/>
        <end position="472"/>
    </location>
</feature>